<comment type="caution">
    <text evidence="1">The sequence shown here is derived from an EMBL/GenBank/DDBJ whole genome shotgun (WGS) entry which is preliminary data.</text>
</comment>
<name>A0ACC0JXL1_CHOFU</name>
<sequence length="426" mass="47480">MVERMSITPFFDPKTITMFEARLLKSSILKKVLEAIKDLLTQATFDCDDNGIQLQAMDNSHVSLVSLTLRADGFDKYRCDRNISMGMNLGSMSKILKCAGDKDTVTMKAQDNADTVTFVFESPNQEKVSDYEMKLMNLDLEHLGIPETEYSCTIRLPSAEFARICRDLSQFGESMVISCTKEGDWCKAVIVPLYKGKGSQQDCKNYRGISLLSVVGKLYAKVIIERVMTETDERIWDVQAGFRKGMGCTDQVFSLRCIAEKYLATNQKVCCAFVDLEKTYDKVMRNELWSALSAHGGCVASPWLFNLFMDNCLTDLKDSDCGLRMNDDQVLLASLAEDLQGMVTIMNDALERQGMKVNVKKTKVMVFEKEENITEGCYTVANKPPTARRGAERGAAQTVSGCLLGGICGGIIKKKQNATAARQFAF</sequence>
<evidence type="ECO:0000313" key="2">
    <source>
        <dbReference type="Proteomes" id="UP001064048"/>
    </source>
</evidence>
<dbReference type="Proteomes" id="UP001064048">
    <property type="component" value="Chromosome 12"/>
</dbReference>
<dbReference type="EMBL" id="CM046112">
    <property type="protein sequence ID" value="KAI8428678.1"/>
    <property type="molecule type" value="Genomic_DNA"/>
</dbReference>
<protein>
    <submittedName>
        <fullName evidence="1">Uncharacterized protein</fullName>
    </submittedName>
</protein>
<keyword evidence="2" id="KW-1185">Reference proteome</keyword>
<accession>A0ACC0JXL1</accession>
<reference evidence="1 2" key="1">
    <citation type="journal article" date="2022" name="Genome Biol. Evol.">
        <title>The Spruce Budworm Genome: Reconstructing the Evolutionary History of Antifreeze Proteins.</title>
        <authorList>
            <person name="Beliveau C."/>
            <person name="Gagne P."/>
            <person name="Picq S."/>
            <person name="Vernygora O."/>
            <person name="Keeling C.I."/>
            <person name="Pinkney K."/>
            <person name="Doucet D."/>
            <person name="Wen F."/>
            <person name="Johnston J.S."/>
            <person name="Maaroufi H."/>
            <person name="Boyle B."/>
            <person name="Laroche J."/>
            <person name="Dewar K."/>
            <person name="Juretic N."/>
            <person name="Blackburn G."/>
            <person name="Nisole A."/>
            <person name="Brunet B."/>
            <person name="Brandao M."/>
            <person name="Lumley L."/>
            <person name="Duan J."/>
            <person name="Quan G."/>
            <person name="Lucarotti C.J."/>
            <person name="Roe A.D."/>
            <person name="Sperling F.A.H."/>
            <person name="Levesque R.C."/>
            <person name="Cusson M."/>
        </authorList>
    </citation>
    <scope>NUCLEOTIDE SEQUENCE [LARGE SCALE GENOMIC DNA]</scope>
    <source>
        <strain evidence="1">Glfc:IPQL:Cfum</strain>
    </source>
</reference>
<organism evidence="1 2">
    <name type="scientific">Choristoneura fumiferana</name>
    <name type="common">Spruce budworm moth</name>
    <name type="synonym">Archips fumiferana</name>
    <dbReference type="NCBI Taxonomy" id="7141"/>
    <lineage>
        <taxon>Eukaryota</taxon>
        <taxon>Metazoa</taxon>
        <taxon>Ecdysozoa</taxon>
        <taxon>Arthropoda</taxon>
        <taxon>Hexapoda</taxon>
        <taxon>Insecta</taxon>
        <taxon>Pterygota</taxon>
        <taxon>Neoptera</taxon>
        <taxon>Endopterygota</taxon>
        <taxon>Lepidoptera</taxon>
        <taxon>Glossata</taxon>
        <taxon>Ditrysia</taxon>
        <taxon>Tortricoidea</taxon>
        <taxon>Tortricidae</taxon>
        <taxon>Tortricinae</taxon>
        <taxon>Choristoneura</taxon>
    </lineage>
</organism>
<gene>
    <name evidence="1" type="ORF">MSG28_007400</name>
</gene>
<evidence type="ECO:0000313" key="1">
    <source>
        <dbReference type="EMBL" id="KAI8428678.1"/>
    </source>
</evidence>
<proteinExistence type="predicted"/>